<name>A0A9P5U176_9AGAR</name>
<organism evidence="1 2">
    <name type="scientific">Rhodocollybia butyracea</name>
    <dbReference type="NCBI Taxonomy" id="206335"/>
    <lineage>
        <taxon>Eukaryota</taxon>
        <taxon>Fungi</taxon>
        <taxon>Dikarya</taxon>
        <taxon>Basidiomycota</taxon>
        <taxon>Agaricomycotina</taxon>
        <taxon>Agaricomycetes</taxon>
        <taxon>Agaricomycetidae</taxon>
        <taxon>Agaricales</taxon>
        <taxon>Marasmiineae</taxon>
        <taxon>Omphalotaceae</taxon>
        <taxon>Rhodocollybia</taxon>
    </lineage>
</organism>
<gene>
    <name evidence="1" type="ORF">BDP27DRAFT_304134</name>
</gene>
<sequence length="231" mass="26719">MVKLTEERLAEKRIQDAQLKAIQSRGKNDYGSSDWENVPLLEGSQTRTDLVLLKELQNRHPQSPEALWTLLNDATYTSTNDEKFQRSLATMRATIRKDEGNFLFKAGKYNAAISKYREAMGYILERIEPDTPLCLPAPQYLYPKYLYIGKHCMEKPEGTWLEYVDLLALAGNIAQSYSKLGDHVQTIDWIQEAMQMMVCQRLMTLEDMPSWKDNHISLVEYWQVVPFPCTS</sequence>
<proteinExistence type="predicted"/>
<evidence type="ECO:0000313" key="2">
    <source>
        <dbReference type="Proteomes" id="UP000772434"/>
    </source>
</evidence>
<reference evidence="1" key="1">
    <citation type="submission" date="2020-11" db="EMBL/GenBank/DDBJ databases">
        <authorList>
            <consortium name="DOE Joint Genome Institute"/>
            <person name="Ahrendt S."/>
            <person name="Riley R."/>
            <person name="Andreopoulos W."/>
            <person name="Labutti K."/>
            <person name="Pangilinan J."/>
            <person name="Ruiz-Duenas F.J."/>
            <person name="Barrasa J.M."/>
            <person name="Sanchez-Garcia M."/>
            <person name="Camarero S."/>
            <person name="Miyauchi S."/>
            <person name="Serrano A."/>
            <person name="Linde D."/>
            <person name="Babiker R."/>
            <person name="Drula E."/>
            <person name="Ayuso-Fernandez I."/>
            <person name="Pacheco R."/>
            <person name="Padilla G."/>
            <person name="Ferreira P."/>
            <person name="Barriuso J."/>
            <person name="Kellner H."/>
            <person name="Castanera R."/>
            <person name="Alfaro M."/>
            <person name="Ramirez L."/>
            <person name="Pisabarro A.G."/>
            <person name="Kuo A."/>
            <person name="Tritt A."/>
            <person name="Lipzen A."/>
            <person name="He G."/>
            <person name="Yan M."/>
            <person name="Ng V."/>
            <person name="Cullen D."/>
            <person name="Martin F."/>
            <person name="Rosso M.-N."/>
            <person name="Henrissat B."/>
            <person name="Hibbett D."/>
            <person name="Martinez A.T."/>
            <person name="Grigoriev I.V."/>
        </authorList>
    </citation>
    <scope>NUCLEOTIDE SEQUENCE</scope>
    <source>
        <strain evidence="1">AH 40177</strain>
    </source>
</reference>
<dbReference type="InterPro" id="IPR011990">
    <property type="entry name" value="TPR-like_helical_dom_sf"/>
</dbReference>
<dbReference type="Proteomes" id="UP000772434">
    <property type="component" value="Unassembled WGS sequence"/>
</dbReference>
<dbReference type="SUPFAM" id="SSF48452">
    <property type="entry name" value="TPR-like"/>
    <property type="match status" value="1"/>
</dbReference>
<dbReference type="AlphaFoldDB" id="A0A9P5U176"/>
<evidence type="ECO:0000313" key="1">
    <source>
        <dbReference type="EMBL" id="KAF9062177.1"/>
    </source>
</evidence>
<keyword evidence="2" id="KW-1185">Reference proteome</keyword>
<dbReference type="Gene3D" id="1.25.40.10">
    <property type="entry name" value="Tetratricopeptide repeat domain"/>
    <property type="match status" value="1"/>
</dbReference>
<comment type="caution">
    <text evidence="1">The sequence shown here is derived from an EMBL/GenBank/DDBJ whole genome shotgun (WGS) entry which is preliminary data.</text>
</comment>
<dbReference type="EMBL" id="JADNRY010000180">
    <property type="protein sequence ID" value="KAF9062177.1"/>
    <property type="molecule type" value="Genomic_DNA"/>
</dbReference>
<dbReference type="OrthoDB" id="432528at2759"/>
<protein>
    <submittedName>
        <fullName evidence="1">Uncharacterized protein</fullName>
    </submittedName>
</protein>
<accession>A0A9P5U176</accession>